<dbReference type="InterPro" id="IPR013014">
    <property type="entry name" value="PTS_EIIC_2"/>
</dbReference>
<keyword evidence="2" id="KW-0813">Transport</keyword>
<feature type="transmembrane region" description="Helical" evidence="13">
    <location>
        <begin position="316"/>
        <end position="338"/>
    </location>
</feature>
<feature type="transmembrane region" description="Helical" evidence="13">
    <location>
        <begin position="201"/>
        <end position="222"/>
    </location>
</feature>
<keyword evidence="5" id="KW-0762">Sugar transport</keyword>
<dbReference type="NCBIfam" id="TIGR00829">
    <property type="entry name" value="FRU"/>
    <property type="match status" value="1"/>
</dbReference>
<feature type="transmembrane region" description="Helical" evidence="13">
    <location>
        <begin position="280"/>
        <end position="301"/>
    </location>
</feature>
<evidence type="ECO:0000256" key="4">
    <source>
        <dbReference type="ARBA" id="ARBA00022553"/>
    </source>
</evidence>
<dbReference type="Pfam" id="PF02302">
    <property type="entry name" value="PTS_IIB"/>
    <property type="match status" value="1"/>
</dbReference>
<feature type="domain" description="PTS EIIC type-2" evidence="16">
    <location>
        <begin position="150"/>
        <end position="493"/>
    </location>
</feature>
<feature type="transmembrane region" description="Helical" evidence="13">
    <location>
        <begin position="422"/>
        <end position="440"/>
    </location>
</feature>
<dbReference type="Proteomes" id="UP001500033">
    <property type="component" value="Unassembled WGS sequence"/>
</dbReference>
<dbReference type="EMBL" id="BAAAIE010000018">
    <property type="protein sequence ID" value="GAA0979463.1"/>
    <property type="molecule type" value="Genomic_DNA"/>
</dbReference>
<feature type="transmembrane region" description="Helical" evidence="13">
    <location>
        <begin position="452"/>
        <end position="475"/>
    </location>
</feature>
<evidence type="ECO:0000256" key="10">
    <source>
        <dbReference type="ARBA" id="ARBA00022989"/>
    </source>
</evidence>
<dbReference type="InterPro" id="IPR006327">
    <property type="entry name" value="PTS_IIC_fruc"/>
</dbReference>
<evidence type="ECO:0000256" key="6">
    <source>
        <dbReference type="ARBA" id="ARBA00022679"/>
    </source>
</evidence>
<sequence>MTSPADPPNGAGPSGPGLKLLAVTACPTGIAHTYMAAEKLAQAAESLGHSMKVETQGSIGAENVLSDNDVTEADGIIIAADKDVDRSRFVGKRVLVVGVADGIHRPQRLIEQVLDAPVYEGDGSGAGRGASGAAASGGGGGGGSKGRSVTYKALMNGVSYMIPFVVVGGLLIAVSLALGGDTTSKGIVIPDDSFWKTVNDIGSIGFELMIPALSGYIAYAIADRPALVPGMVGGWIAAHGELYDSEAGAGFIGAIVTGFLAGYLVLWIKRVKVPKFVQPIMPIIVIPIVATSALGLFFIYVLGEPISWVFEQLTDWLGGLTGTSAAVLGIILGLMIAFDMGGPVNKTAFLFGAGLVSKNPEVMGACAAAIPVPPLGQGLATLLRRRMFDDQERETGLAALFMGFFGITEGAIPFAAARPARVIPANMVGGAVAGAIAGVASVEDNVPHGGPIVAVLGAIGGVPMFFVAVVVGTAVTALVTIGLMSVGGGAVGSGAAVDSGAAVGGAGAVGVVGAAVGGSTGAASGAAEPVLAGVGGGERAGEASGAAGARKAVASQGVAAAETGETGEVEAVPEGQVLSGYLTEQTVKERLAADGKDAAIREMAELLATTGKVADAAELVRAAFAREDQGTTGLGEEIAIPHAKTDAVTAPVVGFARSPEGIEWGAPDGTKARLVFMIAVPEADAGDEHLRILALLSRKLMAEEFRERLLAAGDVEGILGVLGEIEWGRGGGGGGWGWGFSPTPPLPETGAEPQTPPGLRPGPQLRGSARAPVRSCAGAPARVLRTGPRFGGLPGPSRALRPRPRLRGSAPPPSSAPPQAPVRGPARLPVERSGPRGSGSVPGARRLGSPVPDPCVPDPCSAGPAGQGSAHAVGAGGASRGAGLWPVCAHPFRPAETEAHKPAGSRSGGCRGSEDVGFQVDDSGDRDCLANAGLRRVDRAGDLRGRVVVLDRDLGGDQEFLGAEVEGAHVDHAGDGVAVHDGFADLGDLRGVGRLAQQQRLGLGREHQGDQHQQDADAEGADAIPDAVARQHGEADAAEREDQADEGAEVLQEDDGELGGLGAADELGPALLAPDLVGLLYGRTEGEALGDDREDEHPDRPVPVLQLMGVLDLLVALVQREDTTDGEQHDGDEEAVDIALAAVAEGVLGGGLALGLLPAEEQQPLVARVGDRVHAFGEHRRRAAEGERHELGCGDSQVRAQRGNNRLGSA</sequence>
<dbReference type="InterPro" id="IPR016152">
    <property type="entry name" value="PTrfase/Anion_transptr"/>
</dbReference>
<evidence type="ECO:0000256" key="2">
    <source>
        <dbReference type="ARBA" id="ARBA00022448"/>
    </source>
</evidence>
<comment type="subcellular location">
    <subcellularLocation>
        <location evidence="1">Cell inner membrane</location>
        <topology evidence="1">Multi-pass membrane protein</topology>
    </subcellularLocation>
</comment>
<dbReference type="InterPro" id="IPR003501">
    <property type="entry name" value="PTS_EIIB_2/3"/>
</dbReference>
<evidence type="ECO:0000256" key="12">
    <source>
        <dbReference type="SAM" id="MobiDB-lite"/>
    </source>
</evidence>
<evidence type="ECO:0000256" key="11">
    <source>
        <dbReference type="ARBA" id="ARBA00023136"/>
    </source>
</evidence>
<dbReference type="InterPro" id="IPR050864">
    <property type="entry name" value="Bacterial_PTS_Sugar_Transport"/>
</dbReference>
<feature type="compositionally biased region" description="Pro residues" evidence="12">
    <location>
        <begin position="810"/>
        <end position="820"/>
    </location>
</feature>
<feature type="transmembrane region" description="Helical" evidence="13">
    <location>
        <begin position="395"/>
        <end position="416"/>
    </location>
</feature>
<keyword evidence="18" id="KW-1185">Reference proteome</keyword>
<dbReference type="SUPFAM" id="SSF52794">
    <property type="entry name" value="PTS system IIB component-like"/>
    <property type="match status" value="1"/>
</dbReference>
<dbReference type="InterPro" id="IPR003352">
    <property type="entry name" value="PTS_EIIC"/>
</dbReference>
<dbReference type="PROSITE" id="PS51104">
    <property type="entry name" value="PTS_EIIC_TYPE_2"/>
    <property type="match status" value="1"/>
</dbReference>
<feature type="transmembrane region" description="Helical" evidence="13">
    <location>
        <begin position="249"/>
        <end position="268"/>
    </location>
</feature>
<dbReference type="Gene3D" id="3.40.930.10">
    <property type="entry name" value="Mannitol-specific EII, Chain A"/>
    <property type="match status" value="1"/>
</dbReference>
<evidence type="ECO:0000259" key="16">
    <source>
        <dbReference type="PROSITE" id="PS51104"/>
    </source>
</evidence>
<keyword evidence="9" id="KW-0418">Kinase</keyword>
<evidence type="ECO:0000256" key="8">
    <source>
        <dbReference type="ARBA" id="ARBA00022692"/>
    </source>
</evidence>
<feature type="domain" description="PTS EIIA type-2" evidence="14">
    <location>
        <begin position="580"/>
        <end position="725"/>
    </location>
</feature>
<evidence type="ECO:0000259" key="15">
    <source>
        <dbReference type="PROSITE" id="PS51099"/>
    </source>
</evidence>
<dbReference type="NCBIfam" id="TIGR00848">
    <property type="entry name" value="fruA"/>
    <property type="match status" value="1"/>
</dbReference>
<keyword evidence="7" id="KW-0598">Phosphotransferase system</keyword>
<dbReference type="Pfam" id="PF02378">
    <property type="entry name" value="PTS_EIIC"/>
    <property type="match status" value="1"/>
</dbReference>
<protein>
    <submittedName>
        <fullName evidence="17">Uncharacterized protein</fullName>
    </submittedName>
</protein>
<dbReference type="PROSITE" id="PS51099">
    <property type="entry name" value="PTS_EIIB_TYPE_2"/>
    <property type="match status" value="1"/>
</dbReference>
<keyword evidence="11 13" id="KW-0472">Membrane</keyword>
<feature type="domain" description="PTS EIIB type-2" evidence="15">
    <location>
        <begin position="20"/>
        <end position="115"/>
    </location>
</feature>
<dbReference type="NCBIfam" id="TIGR01427">
    <property type="entry name" value="PTS_IIC_fructo"/>
    <property type="match status" value="1"/>
</dbReference>
<dbReference type="PANTHER" id="PTHR30505:SF0">
    <property type="entry name" value="FRUCTOSE-LIKE PTS SYSTEM EIIBC COMPONENT-RELATED"/>
    <property type="match status" value="1"/>
</dbReference>
<evidence type="ECO:0000256" key="9">
    <source>
        <dbReference type="ARBA" id="ARBA00022777"/>
    </source>
</evidence>
<feature type="region of interest" description="Disordered" evidence="12">
    <location>
        <begin position="1029"/>
        <end position="1050"/>
    </location>
</feature>
<dbReference type="InterPro" id="IPR036095">
    <property type="entry name" value="PTS_EIIB-like_sf"/>
</dbReference>
<keyword evidence="6" id="KW-0808">Transferase</keyword>
<dbReference type="SUPFAM" id="SSF55804">
    <property type="entry name" value="Phoshotransferase/anion transport protein"/>
    <property type="match status" value="1"/>
</dbReference>
<gene>
    <name evidence="17" type="ORF">GCM10009576_034930</name>
</gene>
<dbReference type="PANTHER" id="PTHR30505">
    <property type="entry name" value="FRUCTOSE-LIKE PERMEASE"/>
    <property type="match status" value="1"/>
</dbReference>
<dbReference type="InterPro" id="IPR004715">
    <property type="entry name" value="PTS_IIA_fruc"/>
</dbReference>
<evidence type="ECO:0000256" key="13">
    <source>
        <dbReference type="SAM" id="Phobius"/>
    </source>
</evidence>
<dbReference type="CDD" id="cd00211">
    <property type="entry name" value="PTS_IIA_fru"/>
    <property type="match status" value="1"/>
</dbReference>
<evidence type="ECO:0000256" key="3">
    <source>
        <dbReference type="ARBA" id="ARBA00022475"/>
    </source>
</evidence>
<feature type="compositionally biased region" description="Basic and acidic residues" evidence="12">
    <location>
        <begin position="1029"/>
        <end position="1041"/>
    </location>
</feature>
<feature type="transmembrane region" description="Helical" evidence="13">
    <location>
        <begin position="160"/>
        <end position="180"/>
    </location>
</feature>
<dbReference type="Gene3D" id="3.40.50.2300">
    <property type="match status" value="1"/>
</dbReference>
<evidence type="ECO:0000313" key="17">
    <source>
        <dbReference type="EMBL" id="GAA0979463.1"/>
    </source>
</evidence>
<dbReference type="PROSITE" id="PS00372">
    <property type="entry name" value="PTS_EIIA_TYPE_2_HIS"/>
    <property type="match status" value="1"/>
</dbReference>
<dbReference type="InterPro" id="IPR013011">
    <property type="entry name" value="PTS_EIIB_2"/>
</dbReference>
<evidence type="ECO:0000256" key="1">
    <source>
        <dbReference type="ARBA" id="ARBA00004429"/>
    </source>
</evidence>
<keyword evidence="3" id="KW-1003">Cell membrane</keyword>
<dbReference type="PROSITE" id="PS51094">
    <property type="entry name" value="PTS_EIIA_TYPE_2"/>
    <property type="match status" value="1"/>
</dbReference>
<keyword evidence="4" id="KW-0597">Phosphoprotein</keyword>
<keyword evidence="10 13" id="KW-1133">Transmembrane helix</keyword>
<accession>A0ABN1S9C5</accession>
<dbReference type="CDD" id="cd05569">
    <property type="entry name" value="PTS_IIB_fructose"/>
    <property type="match status" value="1"/>
</dbReference>
<reference evidence="17 18" key="1">
    <citation type="journal article" date="2019" name="Int. J. Syst. Evol. Microbiol.">
        <title>The Global Catalogue of Microorganisms (GCM) 10K type strain sequencing project: providing services to taxonomists for standard genome sequencing and annotation.</title>
        <authorList>
            <consortium name="The Broad Institute Genomics Platform"/>
            <consortium name="The Broad Institute Genome Sequencing Center for Infectious Disease"/>
            <person name="Wu L."/>
            <person name="Ma J."/>
        </authorList>
    </citation>
    <scope>NUCLEOTIDE SEQUENCE [LARGE SCALE GENOMIC DNA]</scope>
    <source>
        <strain evidence="17 18">JCM 11445</strain>
    </source>
</reference>
<proteinExistence type="predicted"/>
<organism evidence="17 18">
    <name type="scientific">Streptomyces rhizosphaericus</name>
    <dbReference type="NCBI Taxonomy" id="114699"/>
    <lineage>
        <taxon>Bacteria</taxon>
        <taxon>Bacillati</taxon>
        <taxon>Actinomycetota</taxon>
        <taxon>Actinomycetes</taxon>
        <taxon>Kitasatosporales</taxon>
        <taxon>Streptomycetaceae</taxon>
        <taxon>Streptomyces</taxon>
        <taxon>Streptomyces violaceusniger group</taxon>
    </lineage>
</organism>
<evidence type="ECO:0000313" key="18">
    <source>
        <dbReference type="Proteomes" id="UP001500033"/>
    </source>
</evidence>
<name>A0ABN1S9C5_9ACTN</name>
<evidence type="ECO:0000256" key="5">
    <source>
        <dbReference type="ARBA" id="ARBA00022597"/>
    </source>
</evidence>
<comment type="caution">
    <text evidence="17">The sequence shown here is derived from an EMBL/GenBank/DDBJ whole genome shotgun (WGS) entry which is preliminary data.</text>
</comment>
<keyword evidence="8 13" id="KW-0812">Transmembrane</keyword>
<feature type="region of interest" description="Disordered" evidence="12">
    <location>
        <begin position="733"/>
        <end position="877"/>
    </location>
</feature>
<dbReference type="InterPro" id="IPR002178">
    <property type="entry name" value="PTS_EIIA_type-2_dom"/>
</dbReference>
<feature type="compositionally biased region" description="Low complexity" evidence="12">
    <location>
        <begin position="838"/>
        <end position="850"/>
    </location>
</feature>
<dbReference type="InterPro" id="IPR003353">
    <property type="entry name" value="PTS_IIB_fruc"/>
</dbReference>
<evidence type="ECO:0000256" key="7">
    <source>
        <dbReference type="ARBA" id="ARBA00022683"/>
    </source>
</evidence>
<dbReference type="Pfam" id="PF00359">
    <property type="entry name" value="PTS_EIIA_2"/>
    <property type="match status" value="1"/>
</dbReference>
<evidence type="ECO:0000259" key="14">
    <source>
        <dbReference type="PROSITE" id="PS51094"/>
    </source>
</evidence>